<accession>A0A0J7XYB6</accession>
<dbReference type="PATRIC" id="fig|1114963.3.peg.1960"/>
<evidence type="ECO:0000313" key="2">
    <source>
        <dbReference type="Proteomes" id="UP000052268"/>
    </source>
</evidence>
<sequence length="48" mass="5619">MITTTEVRMREMVAPVRIDFFFIHKPHQFAQPDGGGCGWSTWPDEWPI</sequence>
<gene>
    <name evidence="1" type="ORF">V474_15660</name>
</gene>
<protein>
    <submittedName>
        <fullName evidence="1">Uncharacterized protein</fullName>
    </submittedName>
</protein>
<dbReference type="Proteomes" id="UP000052268">
    <property type="component" value="Unassembled WGS sequence"/>
</dbReference>
<name>A0A0J7XYB6_9SPHN</name>
<proteinExistence type="predicted"/>
<evidence type="ECO:0000313" key="1">
    <source>
        <dbReference type="EMBL" id="KMS56666.1"/>
    </source>
</evidence>
<dbReference type="EMBL" id="JACU01000004">
    <property type="protein sequence ID" value="KMS56666.1"/>
    <property type="molecule type" value="Genomic_DNA"/>
</dbReference>
<dbReference type="AlphaFoldDB" id="A0A0J7XYB6"/>
<organism evidence="1 2">
    <name type="scientific">Novosphingobium barchaimii LL02</name>
    <dbReference type="NCBI Taxonomy" id="1114963"/>
    <lineage>
        <taxon>Bacteria</taxon>
        <taxon>Pseudomonadati</taxon>
        <taxon>Pseudomonadota</taxon>
        <taxon>Alphaproteobacteria</taxon>
        <taxon>Sphingomonadales</taxon>
        <taxon>Sphingomonadaceae</taxon>
        <taxon>Novosphingobium</taxon>
    </lineage>
</organism>
<reference evidence="1 2" key="1">
    <citation type="journal article" date="2015" name="G3 (Bethesda)">
        <title>Insights into Ongoing Evolution of the Hexachlorocyclohexane Catabolic Pathway from Comparative Genomics of Ten Sphingomonadaceae Strains.</title>
        <authorList>
            <person name="Pearce S.L."/>
            <person name="Oakeshott J.G."/>
            <person name="Pandey G."/>
        </authorList>
    </citation>
    <scope>NUCLEOTIDE SEQUENCE [LARGE SCALE GENOMIC DNA]</scope>
    <source>
        <strain evidence="1 2">LL02</strain>
    </source>
</reference>
<comment type="caution">
    <text evidence="1">The sequence shown here is derived from an EMBL/GenBank/DDBJ whole genome shotgun (WGS) entry which is preliminary data.</text>
</comment>
<keyword evidence="2" id="KW-1185">Reference proteome</keyword>